<dbReference type="EMBL" id="WVTA01000001">
    <property type="protein sequence ID" value="KAK3217056.1"/>
    <property type="molecule type" value="Genomic_DNA"/>
</dbReference>
<dbReference type="SUPFAM" id="SSF51905">
    <property type="entry name" value="FAD/NAD(P)-binding domain"/>
    <property type="match status" value="1"/>
</dbReference>
<evidence type="ECO:0000313" key="7">
    <source>
        <dbReference type="Proteomes" id="UP001280581"/>
    </source>
</evidence>
<dbReference type="InterPro" id="IPR002938">
    <property type="entry name" value="FAD-bd"/>
</dbReference>
<evidence type="ECO:0000256" key="4">
    <source>
        <dbReference type="SAM" id="SignalP"/>
    </source>
</evidence>
<dbReference type="Proteomes" id="UP001280581">
    <property type="component" value="Unassembled WGS sequence"/>
</dbReference>
<organism evidence="6 7">
    <name type="scientific">Pseudopithomyces chartarum</name>
    <dbReference type="NCBI Taxonomy" id="1892770"/>
    <lineage>
        <taxon>Eukaryota</taxon>
        <taxon>Fungi</taxon>
        <taxon>Dikarya</taxon>
        <taxon>Ascomycota</taxon>
        <taxon>Pezizomycotina</taxon>
        <taxon>Dothideomycetes</taxon>
        <taxon>Pleosporomycetidae</taxon>
        <taxon>Pleosporales</taxon>
        <taxon>Massarineae</taxon>
        <taxon>Didymosphaeriaceae</taxon>
        <taxon>Pseudopithomyces</taxon>
    </lineage>
</organism>
<dbReference type="PANTHER" id="PTHR46865:SF2">
    <property type="entry name" value="MONOOXYGENASE"/>
    <property type="match status" value="1"/>
</dbReference>
<evidence type="ECO:0000256" key="1">
    <source>
        <dbReference type="ARBA" id="ARBA00022630"/>
    </source>
</evidence>
<evidence type="ECO:0000259" key="5">
    <source>
        <dbReference type="Pfam" id="PF01494"/>
    </source>
</evidence>
<dbReference type="GO" id="GO:0071949">
    <property type="term" value="F:FAD binding"/>
    <property type="evidence" value="ECO:0007669"/>
    <property type="project" value="InterPro"/>
</dbReference>
<evidence type="ECO:0000256" key="2">
    <source>
        <dbReference type="ARBA" id="ARBA00022827"/>
    </source>
</evidence>
<reference evidence="6 7" key="1">
    <citation type="submission" date="2021-02" db="EMBL/GenBank/DDBJ databases">
        <title>Genome assembly of Pseudopithomyces chartarum.</title>
        <authorList>
            <person name="Jauregui R."/>
            <person name="Singh J."/>
            <person name="Voisey C."/>
        </authorList>
    </citation>
    <scope>NUCLEOTIDE SEQUENCE [LARGE SCALE GENOMIC DNA]</scope>
    <source>
        <strain evidence="6 7">AGR01</strain>
    </source>
</reference>
<gene>
    <name evidence="6" type="ORF">GRF29_1g1859016</name>
</gene>
<evidence type="ECO:0000256" key="3">
    <source>
        <dbReference type="ARBA" id="ARBA00023002"/>
    </source>
</evidence>
<keyword evidence="2" id="KW-0274">FAD</keyword>
<dbReference type="PRINTS" id="PR00420">
    <property type="entry name" value="RNGMNOXGNASE"/>
</dbReference>
<keyword evidence="1" id="KW-0285">Flavoprotein</keyword>
<protein>
    <recommendedName>
        <fullName evidence="5">FAD-binding domain-containing protein</fullName>
    </recommendedName>
</protein>
<name>A0AAN6RMT1_9PLEO</name>
<keyword evidence="3" id="KW-0560">Oxidoreductase</keyword>
<dbReference type="InterPro" id="IPR036188">
    <property type="entry name" value="FAD/NAD-bd_sf"/>
</dbReference>
<dbReference type="PANTHER" id="PTHR46865">
    <property type="entry name" value="OXIDOREDUCTASE-RELATED"/>
    <property type="match status" value="1"/>
</dbReference>
<proteinExistence type="predicted"/>
<dbReference type="GO" id="GO:0016491">
    <property type="term" value="F:oxidoreductase activity"/>
    <property type="evidence" value="ECO:0007669"/>
    <property type="project" value="UniProtKB-KW"/>
</dbReference>
<keyword evidence="7" id="KW-1185">Reference proteome</keyword>
<dbReference type="Pfam" id="PF01494">
    <property type="entry name" value="FAD_binding_3"/>
    <property type="match status" value="1"/>
</dbReference>
<feature type="domain" description="FAD-binding" evidence="5">
    <location>
        <begin position="2"/>
        <end position="351"/>
    </location>
</feature>
<evidence type="ECO:0000313" key="6">
    <source>
        <dbReference type="EMBL" id="KAK3217056.1"/>
    </source>
</evidence>
<dbReference type="Gene3D" id="3.50.50.60">
    <property type="entry name" value="FAD/NAD(P)-binding domain"/>
    <property type="match status" value="1"/>
</dbReference>
<accession>A0AAN6RMT1</accession>
<comment type="caution">
    <text evidence="6">The sequence shown here is derived from an EMBL/GenBank/DDBJ whole genome shotgun (WGS) entry which is preliminary data.</text>
</comment>
<sequence>MHVLVSGAGIAGPTLAWFLAKLSIKVTIVEKSDAIRPYGQSIELQATALQAFKKTGLWEEVLKRHTTEKGTRFISPCGHPVAPFPIREGLQASFTSAFEILRGDLADIVYQATKDHPYVTYRFGTTITRIIENTKDGVKVAFNDGSIHHFDLLVAADGQWSKVRSMVFDPTTITTIHKGMYGAYWTISRIPKDSDWWDIYISLRRRIMALRPDPYGSVRVYLSCMPDTPSQQRQWREASRGGRHVQQELLKKEFSDAGWQAERFLEGMGAAPDFYFQTVEQVRMKRWSSGCVVCIGDAAYAPTPLTGEGASLAVLGAYVLAGEISELRDVQCPSKALEAYEGRFRPFVEETQRIPGVVPGIAHPRTSWQRWILIGTLRVVAWVFGFAWVSKWLGSEEKENGSFPLPVYQKFEI</sequence>
<feature type="signal peptide" evidence="4">
    <location>
        <begin position="1"/>
        <end position="16"/>
    </location>
</feature>
<dbReference type="AlphaFoldDB" id="A0AAN6RMT1"/>
<feature type="chain" id="PRO_5043047742" description="FAD-binding domain-containing protein" evidence="4">
    <location>
        <begin position="17"/>
        <end position="413"/>
    </location>
</feature>
<keyword evidence="4" id="KW-0732">Signal</keyword>
<dbReference type="InterPro" id="IPR051704">
    <property type="entry name" value="FAD_aromatic-hydroxylase"/>
</dbReference>